<dbReference type="GO" id="GO:0000725">
    <property type="term" value="P:recombinational repair"/>
    <property type="evidence" value="ECO:0007669"/>
    <property type="project" value="TreeGrafter"/>
</dbReference>
<dbReference type="PANTHER" id="PTHR11070:SF2">
    <property type="entry name" value="ATP-DEPENDENT DNA HELICASE SRS2"/>
    <property type="match status" value="1"/>
</dbReference>
<evidence type="ECO:0000256" key="8">
    <source>
        <dbReference type="ARBA" id="ARBA00034617"/>
    </source>
</evidence>
<evidence type="ECO:0000313" key="15">
    <source>
        <dbReference type="Proteomes" id="UP000075324"/>
    </source>
</evidence>
<dbReference type="PROSITE" id="PS51217">
    <property type="entry name" value="UVRD_HELICASE_CTER"/>
    <property type="match status" value="1"/>
</dbReference>
<keyword evidence="3 11" id="KW-0378">Hydrolase</keyword>
<dbReference type="AlphaFoldDB" id="A0A150N8Y7"/>
<feature type="domain" description="UvrD-like helicase ATP-binding" evidence="12">
    <location>
        <begin position="58"/>
        <end position="332"/>
    </location>
</feature>
<comment type="catalytic activity">
    <reaction evidence="10">
        <text>ATP + H2O = ADP + phosphate + H(+)</text>
        <dbReference type="Rhea" id="RHEA:13065"/>
        <dbReference type="ChEBI" id="CHEBI:15377"/>
        <dbReference type="ChEBI" id="CHEBI:15378"/>
        <dbReference type="ChEBI" id="CHEBI:30616"/>
        <dbReference type="ChEBI" id="CHEBI:43474"/>
        <dbReference type="ChEBI" id="CHEBI:456216"/>
        <dbReference type="EC" id="5.6.2.4"/>
    </reaction>
</comment>
<dbReference type="EMBL" id="LQYW01000002">
    <property type="protein sequence ID" value="KYD33082.1"/>
    <property type="molecule type" value="Genomic_DNA"/>
</dbReference>
<dbReference type="InterPro" id="IPR000212">
    <property type="entry name" value="DNA_helicase_UvrD/REP"/>
</dbReference>
<accession>A0A150N8Y7</accession>
<dbReference type="InterPro" id="IPR014017">
    <property type="entry name" value="DNA_helicase_UvrD-like_C"/>
</dbReference>
<dbReference type="CDD" id="cd18807">
    <property type="entry name" value="SF1_C_UvrD"/>
    <property type="match status" value="1"/>
</dbReference>
<keyword evidence="2 11" id="KW-0547">Nucleotide-binding</keyword>
<dbReference type="RefSeq" id="WP_062677064.1">
    <property type="nucleotide sequence ID" value="NZ_LQYW01000002.1"/>
</dbReference>
<dbReference type="PATRIC" id="fig|153151.4.peg.680"/>
<evidence type="ECO:0000259" key="12">
    <source>
        <dbReference type="PROSITE" id="PS51198"/>
    </source>
</evidence>
<dbReference type="InterPro" id="IPR027417">
    <property type="entry name" value="P-loop_NTPase"/>
</dbReference>
<evidence type="ECO:0000256" key="1">
    <source>
        <dbReference type="ARBA" id="ARBA00009922"/>
    </source>
</evidence>
<dbReference type="PROSITE" id="PS51198">
    <property type="entry name" value="UVRD_HELICASE_ATP_BIND"/>
    <property type="match status" value="1"/>
</dbReference>
<dbReference type="GO" id="GO:0005524">
    <property type="term" value="F:ATP binding"/>
    <property type="evidence" value="ECO:0007669"/>
    <property type="project" value="UniProtKB-UniRule"/>
</dbReference>
<dbReference type="Gene3D" id="1.10.10.160">
    <property type="match status" value="1"/>
</dbReference>
<dbReference type="Gene3D" id="1.10.486.10">
    <property type="entry name" value="PCRA, domain 4"/>
    <property type="match status" value="1"/>
</dbReference>
<comment type="caution">
    <text evidence="14">The sequence shown here is derived from an EMBL/GenBank/DDBJ whole genome shotgun (WGS) entry which is preliminary data.</text>
</comment>
<name>A0A150N8Y7_9BACL</name>
<dbReference type="Proteomes" id="UP000075324">
    <property type="component" value="Unassembled WGS sequence"/>
</dbReference>
<reference evidence="14 15" key="1">
    <citation type="submission" date="2016-01" db="EMBL/GenBank/DDBJ databases">
        <title>Draft Genome Sequences of Seven Thermophilic Sporeformers Isolated from Foods.</title>
        <authorList>
            <person name="Berendsen E.M."/>
            <person name="Wells-Bennik M.H."/>
            <person name="Krawcyk A.O."/>
            <person name="De Jong A."/>
            <person name="Holsappel S."/>
            <person name="Eijlander R.T."/>
            <person name="Kuipers O.P."/>
        </authorList>
    </citation>
    <scope>NUCLEOTIDE SEQUENCE [LARGE SCALE GENOMIC DNA]</scope>
    <source>
        <strain evidence="14 15">B4110</strain>
    </source>
</reference>
<dbReference type="GO" id="GO:0016887">
    <property type="term" value="F:ATP hydrolysis activity"/>
    <property type="evidence" value="ECO:0007669"/>
    <property type="project" value="RHEA"/>
</dbReference>
<evidence type="ECO:0000259" key="13">
    <source>
        <dbReference type="PROSITE" id="PS51217"/>
    </source>
</evidence>
<dbReference type="GO" id="GO:0005829">
    <property type="term" value="C:cytosol"/>
    <property type="evidence" value="ECO:0007669"/>
    <property type="project" value="TreeGrafter"/>
</dbReference>
<keyword evidence="5 11" id="KW-0067">ATP-binding</keyword>
<evidence type="ECO:0000256" key="10">
    <source>
        <dbReference type="ARBA" id="ARBA00048988"/>
    </source>
</evidence>
<dbReference type="InterPro" id="IPR014016">
    <property type="entry name" value="UvrD-like_ATP-bd"/>
</dbReference>
<dbReference type="InterPro" id="IPR013986">
    <property type="entry name" value="DExx_box_DNA_helicase_dom_sf"/>
</dbReference>
<organism evidence="14 15">
    <name type="scientific">Parageobacillus toebii</name>
    <dbReference type="NCBI Taxonomy" id="153151"/>
    <lineage>
        <taxon>Bacteria</taxon>
        <taxon>Bacillati</taxon>
        <taxon>Bacillota</taxon>
        <taxon>Bacilli</taxon>
        <taxon>Bacillales</taxon>
        <taxon>Anoxybacillaceae</taxon>
        <taxon>Parageobacillus</taxon>
    </lineage>
</organism>
<protein>
    <recommendedName>
        <fullName evidence="9">DNA 3'-5' helicase</fullName>
        <ecNumber evidence="9">5.6.2.4</ecNumber>
    </recommendedName>
</protein>
<dbReference type="GO" id="GO:0033202">
    <property type="term" value="C:DNA helicase complex"/>
    <property type="evidence" value="ECO:0007669"/>
    <property type="project" value="TreeGrafter"/>
</dbReference>
<feature type="domain" description="UvrD-like helicase C-terminal" evidence="13">
    <location>
        <begin position="333"/>
        <end position="612"/>
    </location>
</feature>
<keyword evidence="7" id="KW-0413">Isomerase</keyword>
<proteinExistence type="inferred from homology"/>
<evidence type="ECO:0000256" key="3">
    <source>
        <dbReference type="ARBA" id="ARBA00022801"/>
    </source>
</evidence>
<evidence type="ECO:0000256" key="11">
    <source>
        <dbReference type="PROSITE-ProRule" id="PRU00560"/>
    </source>
</evidence>
<dbReference type="SUPFAM" id="SSF52540">
    <property type="entry name" value="P-loop containing nucleoside triphosphate hydrolases"/>
    <property type="match status" value="1"/>
</dbReference>
<evidence type="ECO:0000256" key="6">
    <source>
        <dbReference type="ARBA" id="ARBA00023125"/>
    </source>
</evidence>
<dbReference type="Gene3D" id="3.40.50.300">
    <property type="entry name" value="P-loop containing nucleotide triphosphate hydrolases"/>
    <property type="match status" value="2"/>
</dbReference>
<evidence type="ECO:0000256" key="2">
    <source>
        <dbReference type="ARBA" id="ARBA00022741"/>
    </source>
</evidence>
<evidence type="ECO:0000256" key="9">
    <source>
        <dbReference type="ARBA" id="ARBA00034808"/>
    </source>
</evidence>
<dbReference type="PANTHER" id="PTHR11070">
    <property type="entry name" value="UVRD / RECB / PCRA DNA HELICASE FAMILY MEMBER"/>
    <property type="match status" value="1"/>
</dbReference>
<feature type="binding site" evidence="11">
    <location>
        <begin position="79"/>
        <end position="86"/>
    </location>
    <ligand>
        <name>ATP</name>
        <dbReference type="ChEBI" id="CHEBI:30616"/>
    </ligand>
</feature>
<evidence type="ECO:0000256" key="4">
    <source>
        <dbReference type="ARBA" id="ARBA00022806"/>
    </source>
</evidence>
<dbReference type="GO" id="GO:0003677">
    <property type="term" value="F:DNA binding"/>
    <property type="evidence" value="ECO:0007669"/>
    <property type="project" value="UniProtKB-KW"/>
</dbReference>
<dbReference type="Pfam" id="PF13361">
    <property type="entry name" value="UvrD_C"/>
    <property type="match status" value="1"/>
</dbReference>
<evidence type="ECO:0000256" key="5">
    <source>
        <dbReference type="ARBA" id="ARBA00022840"/>
    </source>
</evidence>
<keyword evidence="4 11" id="KW-0347">Helicase</keyword>
<comment type="similarity">
    <text evidence="1">Belongs to the helicase family. UvrD subfamily.</text>
</comment>
<sequence length="701" mass="82165">MKLFNPFYKKPINFHKKPINSRKEIPIAEVLNPLTTKQLVKENDHDQFYFRMLEQQGIVLNERQLEAVRQTEGPVLTLAGAGSGKTSVLTARIGYLINVKKVKPENILVLTFTRKAAEEMKERIAQLPGLSKNTVRNLVAGTFHSVFLQILKSQGYDHRILSNEKHKEVIIKRILKDMGLKDDYEPETILSLISYSKNQLLTIEDLPEQTPVEREFKDIFRRYEEWKNKEHCMDFDDMLVYTYQLLNENQRLLERLQERFKYIEVDEFQDTNIAQYRVLQMLAEKHKNLFVVGDDDQSIYAFRGASSDIILNFPKDYPNTRIVKLDINYRSNPSIVGLGNEIIKYNQKRHAKTLRCYKRSNEYLTPFYMRPKDTADEAQLIVENMRSDVQQGTRKWKDFVVLYRTHAVSRAIVEQLVLKNIPFVVYGDKKPFYEHPIVKPVLDYIRLSINPNHLNALKSILPTMYLNRDKAIDYITTEMVFNPLDESKTLLHYLLRMPGLHPSQKELIIERIRLLDDIKKMSPVDAIREIRQGKGQYEKYLEIDQRRSFTLQKEFANEMLDELVSSAIPHKTHESYLNLIDKILKKHEEMEELKKDPYADVVSLMTIHNAKGLEFPCVYLIGASDYILPHAVAIQGAEDIITTQQKHNKSKNTSVNEAIEEERRLMYVAVTRAKEELYISSPKTFRNRDLEISRFLLEVFR</sequence>
<dbReference type="GO" id="GO:0043138">
    <property type="term" value="F:3'-5' DNA helicase activity"/>
    <property type="evidence" value="ECO:0007669"/>
    <property type="project" value="UniProtKB-EC"/>
</dbReference>
<dbReference type="CDD" id="cd17932">
    <property type="entry name" value="DEXQc_UvrD"/>
    <property type="match status" value="1"/>
</dbReference>
<evidence type="ECO:0000313" key="14">
    <source>
        <dbReference type="EMBL" id="KYD33082.1"/>
    </source>
</evidence>
<dbReference type="EC" id="5.6.2.4" evidence="9"/>
<comment type="catalytic activity">
    <reaction evidence="8">
        <text>Couples ATP hydrolysis with the unwinding of duplex DNA by translocating in the 3'-5' direction.</text>
        <dbReference type="EC" id="5.6.2.4"/>
    </reaction>
</comment>
<dbReference type="Pfam" id="PF00580">
    <property type="entry name" value="UvrD-helicase"/>
    <property type="match status" value="1"/>
</dbReference>
<evidence type="ECO:0000256" key="7">
    <source>
        <dbReference type="ARBA" id="ARBA00023235"/>
    </source>
</evidence>
<gene>
    <name evidence="14" type="ORF">B4110_3555</name>
</gene>
<keyword evidence="6" id="KW-0238">DNA-binding</keyword>